<sequence>MQRRVGVEDLNTAIDIALILAAQDKVQQQVKQLTELSANWIAFSEEKLMLSSESLLFLLRQRQSIFLRGFPSSDNEYLALIERQMGELKRVYIAFYNLHPGSSTV</sequence>
<evidence type="ECO:0000313" key="1">
    <source>
        <dbReference type="EMBL" id="GAL20879.1"/>
    </source>
</evidence>
<organism evidence="1 2">
    <name type="scientific">Vibrio maritimus</name>
    <dbReference type="NCBI Taxonomy" id="990268"/>
    <lineage>
        <taxon>Bacteria</taxon>
        <taxon>Pseudomonadati</taxon>
        <taxon>Pseudomonadota</taxon>
        <taxon>Gammaproteobacteria</taxon>
        <taxon>Vibrionales</taxon>
        <taxon>Vibrionaceae</taxon>
        <taxon>Vibrio</taxon>
    </lineage>
</organism>
<dbReference type="AlphaFoldDB" id="A0A090S2Z8"/>
<reference evidence="1 2" key="1">
    <citation type="submission" date="2014-09" db="EMBL/GenBank/DDBJ databases">
        <title>Vibrio maritimus JCM 19235. (C45) whole genome shotgun sequence.</title>
        <authorList>
            <person name="Sawabe T."/>
            <person name="Meirelles P."/>
            <person name="Nakanishi M."/>
            <person name="Sayaka M."/>
            <person name="Hattori M."/>
            <person name="Ohkuma M."/>
        </authorList>
    </citation>
    <scope>NUCLEOTIDE SEQUENCE [LARGE SCALE GENOMIC DNA]</scope>
    <source>
        <strain evidence="2">JCM19235</strain>
    </source>
</reference>
<name>A0A090S2Z8_9VIBR</name>
<dbReference type="STRING" id="990268.JCM19235_154"/>
<protein>
    <submittedName>
        <fullName evidence="1">Uncharacterized protein</fullName>
    </submittedName>
</protein>
<dbReference type="EMBL" id="BBMR01000007">
    <property type="protein sequence ID" value="GAL20879.1"/>
    <property type="molecule type" value="Genomic_DNA"/>
</dbReference>
<proteinExistence type="predicted"/>
<keyword evidence="2" id="KW-1185">Reference proteome</keyword>
<gene>
    <name evidence="1" type="ORF">JCM19235_154</name>
</gene>
<dbReference type="Proteomes" id="UP000029228">
    <property type="component" value="Unassembled WGS sequence"/>
</dbReference>
<comment type="caution">
    <text evidence="1">The sequence shown here is derived from an EMBL/GenBank/DDBJ whole genome shotgun (WGS) entry which is preliminary data.</text>
</comment>
<evidence type="ECO:0000313" key="2">
    <source>
        <dbReference type="Proteomes" id="UP000029228"/>
    </source>
</evidence>
<accession>A0A090S2Z8</accession>